<comment type="caution">
    <text evidence="2">The sequence shown here is derived from an EMBL/GenBank/DDBJ whole genome shotgun (WGS) entry which is preliminary data.</text>
</comment>
<accession>A0A8K0JKA8</accession>
<proteinExistence type="predicted"/>
<dbReference type="EMBL" id="JABELV010000075">
    <property type="protein sequence ID" value="KAG7532076.1"/>
    <property type="molecule type" value="Genomic_DNA"/>
</dbReference>
<keyword evidence="3" id="KW-1185">Reference proteome</keyword>
<gene>
    <name evidence="2" type="ORF">FFLO_03884</name>
</gene>
<organism evidence="2 3">
    <name type="scientific">Filobasidium floriforme</name>
    <dbReference type="NCBI Taxonomy" id="5210"/>
    <lineage>
        <taxon>Eukaryota</taxon>
        <taxon>Fungi</taxon>
        <taxon>Dikarya</taxon>
        <taxon>Basidiomycota</taxon>
        <taxon>Agaricomycotina</taxon>
        <taxon>Tremellomycetes</taxon>
        <taxon>Filobasidiales</taxon>
        <taxon>Filobasidiaceae</taxon>
        <taxon>Filobasidium</taxon>
    </lineage>
</organism>
<evidence type="ECO:0000256" key="1">
    <source>
        <dbReference type="SAM" id="SignalP"/>
    </source>
</evidence>
<evidence type="ECO:0000313" key="2">
    <source>
        <dbReference type="EMBL" id="KAG7532076.1"/>
    </source>
</evidence>
<dbReference type="Proteomes" id="UP000812966">
    <property type="component" value="Unassembled WGS sequence"/>
</dbReference>
<sequence length="174" mass="19056">MKYSCYITLIALVALGVRAEQQYCDGAEKDPTGAQMTDPFAAYQSAGLTFPNGTDASGQHTVLPDLKTVLGKTSMVDCFKECQLLQPPTDKVGDDLDKQYSQEYCRGVRYWEFPKPENNKCFLMKVAPTEVRPTNGLGKTLGFFGGGMIGKCSDKGAKDLSERNGVGCCEIWLK</sequence>
<keyword evidence="1" id="KW-0732">Signal</keyword>
<evidence type="ECO:0000313" key="3">
    <source>
        <dbReference type="Proteomes" id="UP000812966"/>
    </source>
</evidence>
<protein>
    <submittedName>
        <fullName evidence="2">Uncharacterized protein</fullName>
    </submittedName>
</protein>
<feature type="chain" id="PRO_5035469421" evidence="1">
    <location>
        <begin position="20"/>
        <end position="174"/>
    </location>
</feature>
<dbReference type="AlphaFoldDB" id="A0A8K0JKA8"/>
<name>A0A8K0JKA8_9TREE</name>
<feature type="signal peptide" evidence="1">
    <location>
        <begin position="1"/>
        <end position="19"/>
    </location>
</feature>
<reference evidence="2" key="1">
    <citation type="submission" date="2020-04" db="EMBL/GenBank/DDBJ databases">
        <title>Analysis of mating type loci in Filobasidium floriforme.</title>
        <authorList>
            <person name="Nowrousian M."/>
        </authorList>
    </citation>
    <scope>NUCLEOTIDE SEQUENCE</scope>
    <source>
        <strain evidence="2">CBS 6242</strain>
    </source>
</reference>